<proteinExistence type="inferred from homology"/>
<keyword evidence="5 7" id="KW-0460">Magnesium</keyword>
<comment type="similarity">
    <text evidence="7">Belongs to the CRISPR-associated endoribonuclease Cas2 protein family.</text>
</comment>
<evidence type="ECO:0000256" key="1">
    <source>
        <dbReference type="ARBA" id="ARBA00022722"/>
    </source>
</evidence>
<dbReference type="InterPro" id="IPR021127">
    <property type="entry name" value="CRISPR_associated_Cas2"/>
</dbReference>
<dbReference type="GO" id="GO:0006351">
    <property type="term" value="P:DNA-templated transcription"/>
    <property type="evidence" value="ECO:0007669"/>
    <property type="project" value="TreeGrafter"/>
</dbReference>
<dbReference type="Pfam" id="PF08223">
    <property type="entry name" value="PaaX_C"/>
    <property type="match status" value="1"/>
</dbReference>
<keyword evidence="6 7" id="KW-0051">Antiviral defense</keyword>
<dbReference type="GO" id="GO:0043571">
    <property type="term" value="P:maintenance of CRISPR repeat elements"/>
    <property type="evidence" value="ECO:0007669"/>
    <property type="project" value="UniProtKB-UniRule"/>
</dbReference>
<comment type="function">
    <text evidence="7">CRISPR (clustered regularly interspaced short palindromic repeat), is an adaptive immune system that provides protection against mobile genetic elements (viruses, transposable elements and conjugative plasmids). CRISPR clusters contain sequences complementary to antecedent mobile elements and target invading nucleic acids. CRISPR clusters are transcribed and processed into CRISPR RNA (crRNA). Functions as a ssRNA-specific endoribonuclease. Involved in the integration of spacer DNA into the CRISPR cassette.</text>
</comment>
<dbReference type="InterPro" id="IPR048846">
    <property type="entry name" value="PaaX-like_central"/>
</dbReference>
<protein>
    <recommendedName>
        <fullName evidence="7">CRISPR-associated endoribonuclease Cas2</fullName>
        <ecNumber evidence="7">3.1.-.-</ecNumber>
    </recommendedName>
</protein>
<evidence type="ECO:0000313" key="11">
    <source>
        <dbReference type="Proteomes" id="UP000034837"/>
    </source>
</evidence>
<dbReference type="NCBIfam" id="TIGR01573">
    <property type="entry name" value="cas2"/>
    <property type="match status" value="1"/>
</dbReference>
<evidence type="ECO:0000256" key="6">
    <source>
        <dbReference type="ARBA" id="ARBA00023118"/>
    </source>
</evidence>
<dbReference type="Pfam" id="PF20803">
    <property type="entry name" value="PaaX_M"/>
    <property type="match status" value="1"/>
</dbReference>
<dbReference type="PANTHER" id="PTHR30319:SF1">
    <property type="entry name" value="TRANSCRIPTIONAL REPRESSOR PAAX"/>
    <property type="match status" value="1"/>
</dbReference>
<evidence type="ECO:0000256" key="4">
    <source>
        <dbReference type="ARBA" id="ARBA00022801"/>
    </source>
</evidence>
<evidence type="ECO:0000313" key="10">
    <source>
        <dbReference type="EMBL" id="KKS56170.1"/>
    </source>
</evidence>
<dbReference type="AlphaFoldDB" id="A0A0G1A5C0"/>
<dbReference type="GO" id="GO:0016787">
    <property type="term" value="F:hydrolase activity"/>
    <property type="evidence" value="ECO:0007669"/>
    <property type="project" value="UniProtKB-KW"/>
</dbReference>
<dbReference type="SUPFAM" id="SSF143430">
    <property type="entry name" value="TTP0101/SSO1404-like"/>
    <property type="match status" value="1"/>
</dbReference>
<dbReference type="InterPro" id="IPR013225">
    <property type="entry name" value="PaaX_C"/>
</dbReference>
<accession>A0A0G1A5C0</accession>
<reference evidence="10 11" key="1">
    <citation type="journal article" date="2015" name="Nature">
        <title>rRNA introns, odd ribosomes, and small enigmatic genomes across a large radiation of phyla.</title>
        <authorList>
            <person name="Brown C.T."/>
            <person name="Hug L.A."/>
            <person name="Thomas B.C."/>
            <person name="Sharon I."/>
            <person name="Castelle C.J."/>
            <person name="Singh A."/>
            <person name="Wilkins M.J."/>
            <person name="Williams K.H."/>
            <person name="Banfield J.F."/>
        </authorList>
    </citation>
    <scope>NUCLEOTIDE SEQUENCE [LARGE SCALE GENOMIC DNA]</scope>
</reference>
<dbReference type="EMBL" id="LCDO01000016">
    <property type="protein sequence ID" value="KKS56170.1"/>
    <property type="molecule type" value="Genomic_DNA"/>
</dbReference>
<dbReference type="PANTHER" id="PTHR30319">
    <property type="entry name" value="PHENYLACETIC ACID REGULATOR-RELATED TRANSCRIPTIONAL REPRESSOR"/>
    <property type="match status" value="1"/>
</dbReference>
<organism evidence="10 11">
    <name type="scientific">Candidatus Magasanikbacteria bacterium GW2011_GWA2_42_32</name>
    <dbReference type="NCBI Taxonomy" id="1619039"/>
    <lineage>
        <taxon>Bacteria</taxon>
        <taxon>Candidatus Magasanikiibacteriota</taxon>
    </lineage>
</organism>
<feature type="domain" description="Transcriptional repressor PaaX-like central Cas2-like" evidence="9">
    <location>
        <begin position="104"/>
        <end position="169"/>
    </location>
</feature>
<dbReference type="GO" id="GO:0004521">
    <property type="term" value="F:RNA endonuclease activity"/>
    <property type="evidence" value="ECO:0007669"/>
    <property type="project" value="InterPro"/>
</dbReference>
<keyword evidence="2 7" id="KW-0479">Metal-binding</keyword>
<keyword evidence="3 7" id="KW-0255">Endonuclease</keyword>
<dbReference type="GO" id="GO:0051607">
    <property type="term" value="P:defense response to virus"/>
    <property type="evidence" value="ECO:0007669"/>
    <property type="project" value="UniProtKB-UniRule"/>
</dbReference>
<name>A0A0G1A5C0_9BACT</name>
<comment type="cofactor">
    <cofactor evidence="7">
        <name>Mg(2+)</name>
        <dbReference type="ChEBI" id="CHEBI:18420"/>
    </cofactor>
</comment>
<dbReference type="EC" id="3.1.-.-" evidence="7"/>
<keyword evidence="1 7" id="KW-0540">Nuclease</keyword>
<dbReference type="HAMAP" id="MF_01471">
    <property type="entry name" value="Cas2"/>
    <property type="match status" value="1"/>
</dbReference>
<evidence type="ECO:0000256" key="3">
    <source>
        <dbReference type="ARBA" id="ARBA00022759"/>
    </source>
</evidence>
<comment type="caution">
    <text evidence="10">The sequence shown here is derived from an EMBL/GenBank/DDBJ whole genome shotgun (WGS) entry which is preliminary data.</text>
</comment>
<comment type="subunit">
    <text evidence="7">Homodimer, forms a heterotetramer with a Cas1 homodimer.</text>
</comment>
<feature type="binding site" evidence="7">
    <location>
        <position position="116"/>
    </location>
    <ligand>
        <name>Mg(2+)</name>
        <dbReference type="ChEBI" id="CHEBI:18420"/>
        <note>catalytic</note>
    </ligand>
</feature>
<evidence type="ECO:0000259" key="9">
    <source>
        <dbReference type="Pfam" id="PF20803"/>
    </source>
</evidence>
<evidence type="ECO:0000256" key="2">
    <source>
        <dbReference type="ARBA" id="ARBA00022723"/>
    </source>
</evidence>
<dbReference type="GO" id="GO:0046872">
    <property type="term" value="F:metal ion binding"/>
    <property type="evidence" value="ECO:0007669"/>
    <property type="project" value="UniProtKB-UniRule"/>
</dbReference>
<dbReference type="Gene3D" id="3.30.70.2650">
    <property type="match status" value="1"/>
</dbReference>
<evidence type="ECO:0000256" key="7">
    <source>
        <dbReference type="HAMAP-Rule" id="MF_01471"/>
    </source>
</evidence>
<sequence>MSSSKVFKVTEGFVSTFTDLTLLLIYYGFESYQARNMKGAEKAAENAWNELSEVNYESIKRALRQLRRKGLIETAKNSLLEPTRITKEGVEKIRSMMPIYRKSRTWDGKFYLVTYDIPTKRNRDRDKLREYLKKIGCGLLQESLWITPYNPTQIIREYIKERGLQGMVLVSQLGKDGSVGEMDVNELIDRVYKLSNLNSRYEDFIEKALKGYCLTSQLKFLYLSILEDDPQLPFQILPEWWLGDKAQEAFFNIKDKMEC</sequence>
<gene>
    <name evidence="7" type="primary">cas2</name>
    <name evidence="10" type="ORF">UV20_C0016G0004</name>
</gene>
<dbReference type="Proteomes" id="UP000034837">
    <property type="component" value="Unassembled WGS sequence"/>
</dbReference>
<keyword evidence="4 7" id="KW-0378">Hydrolase</keyword>
<evidence type="ECO:0000259" key="8">
    <source>
        <dbReference type="Pfam" id="PF08223"/>
    </source>
</evidence>
<feature type="domain" description="Transcriptional repressor PaaX-like C-terminal" evidence="8">
    <location>
        <begin position="216"/>
        <end position="256"/>
    </location>
</feature>
<evidence type="ECO:0000256" key="5">
    <source>
        <dbReference type="ARBA" id="ARBA00022842"/>
    </source>
</evidence>